<protein>
    <submittedName>
        <fullName evidence="2">Uncharacterized protein</fullName>
    </submittedName>
</protein>
<name>A0A7V8NXN6_9BACT</name>
<feature type="transmembrane region" description="Helical" evidence="1">
    <location>
        <begin position="91"/>
        <end position="111"/>
    </location>
</feature>
<keyword evidence="1" id="KW-1133">Transmembrane helix</keyword>
<keyword evidence="3" id="KW-1185">Reference proteome</keyword>
<dbReference type="EMBL" id="JACDQQ010002806">
    <property type="protein sequence ID" value="MBA0089050.1"/>
    <property type="molecule type" value="Genomic_DNA"/>
</dbReference>
<feature type="transmembrane region" description="Helical" evidence="1">
    <location>
        <begin position="253"/>
        <end position="279"/>
    </location>
</feature>
<keyword evidence="1" id="KW-0472">Membrane</keyword>
<reference evidence="2" key="1">
    <citation type="submission" date="2020-06" db="EMBL/GenBank/DDBJ databases">
        <title>Legume-microbial interactions unlock mineral nutrients during tropical forest succession.</title>
        <authorList>
            <person name="Epihov D.Z."/>
        </authorList>
    </citation>
    <scope>NUCLEOTIDE SEQUENCE [LARGE SCALE GENOMIC DNA]</scope>
    <source>
        <strain evidence="2">Pan2503</strain>
    </source>
</reference>
<comment type="caution">
    <text evidence="2">The sequence shown here is derived from an EMBL/GenBank/DDBJ whole genome shotgun (WGS) entry which is preliminary data.</text>
</comment>
<feature type="transmembrane region" description="Helical" evidence="1">
    <location>
        <begin position="123"/>
        <end position="143"/>
    </location>
</feature>
<organism evidence="2 3">
    <name type="scientific">Candidatus Acidiferrum panamense</name>
    <dbReference type="NCBI Taxonomy" id="2741543"/>
    <lineage>
        <taxon>Bacteria</taxon>
        <taxon>Pseudomonadati</taxon>
        <taxon>Acidobacteriota</taxon>
        <taxon>Terriglobia</taxon>
        <taxon>Candidatus Acidiferrales</taxon>
        <taxon>Candidatus Acidiferrum</taxon>
    </lineage>
</organism>
<evidence type="ECO:0000256" key="1">
    <source>
        <dbReference type="SAM" id="Phobius"/>
    </source>
</evidence>
<feature type="transmembrane region" description="Helical" evidence="1">
    <location>
        <begin position="209"/>
        <end position="233"/>
    </location>
</feature>
<feature type="non-terminal residue" evidence="2">
    <location>
        <position position="1"/>
    </location>
</feature>
<gene>
    <name evidence="2" type="ORF">HRJ53_29010</name>
</gene>
<dbReference type="AlphaFoldDB" id="A0A7V8NXN6"/>
<feature type="transmembrane region" description="Helical" evidence="1">
    <location>
        <begin position="155"/>
        <end position="174"/>
    </location>
</feature>
<proteinExistence type="predicted"/>
<sequence>RGATAPPDWSSLFSAAGLDPSTFTAATPEWADLLYSDARAAWTREITTPIRATVRVEAAAYRGKPVYFRVLYPWADPWRDRVLQSSSQQKLASIVGIVVFAALLLGSILIVRRNVRQKRGDEAGSWRLANFLFFVFLTMWALQAHHLASMNEFGMIVHALAWAFLISTFARQLYFGLEPFVRRRDPHTLIAWARLTSGKIRDPLVGRDILIGTAYGVLLGAFESVGNMVLPLFGRLPPQPGAPSMESLLGVRLTLGSIFLYTWVYVLFSLGIFFILFLLRLVVKKDWIAAIVIVFLGAVTNTGGDYFWSTFLFSAVIWLSIYLVLRRFGLLALVVGFVVQNTLVTFPMTTHLSRWYAAGAIAGMVTILAVALFAMYDALAGQPLFSTKALDD</sequence>
<dbReference type="Proteomes" id="UP000567293">
    <property type="component" value="Unassembled WGS sequence"/>
</dbReference>
<keyword evidence="1" id="KW-0812">Transmembrane</keyword>
<feature type="transmembrane region" description="Helical" evidence="1">
    <location>
        <begin position="286"/>
        <end position="301"/>
    </location>
</feature>
<accession>A0A7V8NXN6</accession>
<evidence type="ECO:0000313" key="2">
    <source>
        <dbReference type="EMBL" id="MBA0089050.1"/>
    </source>
</evidence>
<evidence type="ECO:0000313" key="3">
    <source>
        <dbReference type="Proteomes" id="UP000567293"/>
    </source>
</evidence>
<feature type="transmembrane region" description="Helical" evidence="1">
    <location>
        <begin position="355"/>
        <end position="376"/>
    </location>
</feature>